<dbReference type="Proteomes" id="UP000076128">
    <property type="component" value="Chromosome"/>
</dbReference>
<dbReference type="Pfam" id="PF01455">
    <property type="entry name" value="HupF_HypC"/>
    <property type="match status" value="1"/>
</dbReference>
<dbReference type="InterPro" id="IPR019812">
    <property type="entry name" value="Hydgase_assmbl_chp_CS"/>
</dbReference>
<evidence type="ECO:0000313" key="3">
    <source>
        <dbReference type="Proteomes" id="UP000076128"/>
    </source>
</evidence>
<dbReference type="EMBL" id="CP012661">
    <property type="protein sequence ID" value="AMY68736.1"/>
    <property type="molecule type" value="Genomic_DNA"/>
</dbReference>
<keyword evidence="3" id="KW-1185">Reference proteome</keyword>
<comment type="similarity">
    <text evidence="1">Belongs to the HupF/HypC family.</text>
</comment>
<protein>
    <submittedName>
        <fullName evidence="2">Hydrogenase maturation chaperone HupF</fullName>
    </submittedName>
</protein>
<reference evidence="2 3" key="1">
    <citation type="submission" date="2015-09" db="EMBL/GenBank/DDBJ databases">
        <title>Complete genome sequence of Defluviimonas alba cai42t isolated from an oilfield in Xinjiang.</title>
        <authorList>
            <person name="Geng S."/>
            <person name="Pan X."/>
            <person name="Wu X."/>
        </authorList>
    </citation>
    <scope>NUCLEOTIDE SEQUENCE [LARGE SCALE GENOMIC DNA]</scope>
    <source>
        <strain evidence="3">cai42</strain>
    </source>
</reference>
<dbReference type="KEGG" id="daa:AKL17_1483"/>
<dbReference type="PRINTS" id="PR00445">
    <property type="entry name" value="HUPFHYPC"/>
</dbReference>
<dbReference type="Gene3D" id="2.30.30.140">
    <property type="match status" value="1"/>
</dbReference>
<proteinExistence type="inferred from homology"/>
<accession>A0A159Z1C5</accession>
<dbReference type="GO" id="GO:0051604">
    <property type="term" value="P:protein maturation"/>
    <property type="evidence" value="ECO:0007669"/>
    <property type="project" value="TreeGrafter"/>
</dbReference>
<dbReference type="OrthoDB" id="9806017at2"/>
<evidence type="ECO:0000256" key="1">
    <source>
        <dbReference type="ARBA" id="ARBA00006018"/>
    </source>
</evidence>
<gene>
    <name evidence="2" type="ORF">AKL17_1483</name>
</gene>
<dbReference type="InterPro" id="IPR001109">
    <property type="entry name" value="Hydrogenase_HupF/HypC"/>
</dbReference>
<evidence type="ECO:0000313" key="2">
    <source>
        <dbReference type="EMBL" id="AMY68736.1"/>
    </source>
</evidence>
<dbReference type="AlphaFoldDB" id="A0A159Z1C5"/>
<dbReference type="GO" id="GO:1902670">
    <property type="term" value="F:carbon dioxide binding"/>
    <property type="evidence" value="ECO:0007669"/>
    <property type="project" value="TreeGrafter"/>
</dbReference>
<dbReference type="RefSeq" id="WP_066811905.1">
    <property type="nucleotide sequence ID" value="NZ_CP012661.1"/>
</dbReference>
<dbReference type="PANTHER" id="PTHR35177">
    <property type="entry name" value="HYDROGENASE MATURATION FACTOR HYBG"/>
    <property type="match status" value="1"/>
</dbReference>
<dbReference type="NCBIfam" id="TIGR00074">
    <property type="entry name" value="hypC_hupF"/>
    <property type="match status" value="1"/>
</dbReference>
<organism evidence="2 3">
    <name type="scientific">Frigidibacter mobilis</name>
    <dbReference type="NCBI Taxonomy" id="1335048"/>
    <lineage>
        <taxon>Bacteria</taxon>
        <taxon>Pseudomonadati</taxon>
        <taxon>Pseudomonadota</taxon>
        <taxon>Alphaproteobacteria</taxon>
        <taxon>Rhodobacterales</taxon>
        <taxon>Paracoccaceae</taxon>
        <taxon>Frigidibacter</taxon>
    </lineage>
</organism>
<dbReference type="STRING" id="1335048.AKL17_1483"/>
<dbReference type="SUPFAM" id="SSF159127">
    <property type="entry name" value="HupF/HypC-like"/>
    <property type="match status" value="1"/>
</dbReference>
<dbReference type="PANTHER" id="PTHR35177:SF2">
    <property type="entry name" value="HYDROGENASE MATURATION FACTOR HYBG"/>
    <property type="match status" value="1"/>
</dbReference>
<dbReference type="PROSITE" id="PS01097">
    <property type="entry name" value="HUPF_HYPC"/>
    <property type="match status" value="1"/>
</dbReference>
<sequence>MCVGIPLQLTAIDGIVGHASDRGVPQLLDLSLLPDARVGDWVLGFLGTGREILPEAEAHLILKALDGLSRIMAGGDGGDAFADLDARTPTLPPHLQAALDAGQATG</sequence>
<name>A0A159Z1C5_9RHOB</name>
<dbReference type="GO" id="GO:0005506">
    <property type="term" value="F:iron ion binding"/>
    <property type="evidence" value="ECO:0007669"/>
    <property type="project" value="TreeGrafter"/>
</dbReference>